<feature type="compositionally biased region" description="Basic and acidic residues" evidence="6">
    <location>
        <begin position="24"/>
        <end position="34"/>
    </location>
</feature>
<dbReference type="PANTHER" id="PTHR10394">
    <property type="entry name" value="40S RIBOSOMAL PROTEIN S8"/>
    <property type="match status" value="1"/>
</dbReference>
<protein>
    <recommendedName>
        <fullName evidence="4 5">Small ribosomal subunit protein eS8</fullName>
    </recommendedName>
</protein>
<dbReference type="Gene3D" id="2.40.10.310">
    <property type="match status" value="1"/>
</dbReference>
<evidence type="ECO:0000313" key="8">
    <source>
        <dbReference type="Proteomes" id="UP000825933"/>
    </source>
</evidence>
<evidence type="ECO:0000313" key="7">
    <source>
        <dbReference type="EMBL" id="MBZ2165640.1"/>
    </source>
</evidence>
<keyword evidence="8" id="KW-1185">Reference proteome</keyword>
<dbReference type="GO" id="GO:0006412">
    <property type="term" value="P:translation"/>
    <property type="evidence" value="ECO:0007669"/>
    <property type="project" value="UniProtKB-UniRule"/>
</dbReference>
<dbReference type="HAMAP" id="MF_00029">
    <property type="entry name" value="Ribosomal_eS8"/>
    <property type="match status" value="1"/>
</dbReference>
<reference evidence="8" key="1">
    <citation type="journal article" date="2022" name="Microbiol. Resour. Announc.">
        <title>Draft Genome Sequence of a Methanogenic Archaeon from West Spitsbergen Permafrost.</title>
        <authorList>
            <person name="Trubitsyn V."/>
            <person name="Rivkina E."/>
            <person name="Shcherbakova V."/>
        </authorList>
    </citation>
    <scope>NUCLEOTIDE SEQUENCE [LARGE SCALE GENOMIC DNA]</scope>
    <source>
        <strain evidence="8">VT</strain>
    </source>
</reference>
<comment type="similarity">
    <text evidence="1 5">Belongs to the eukaryotic ribosomal protein eS8 family.</text>
</comment>
<dbReference type="GO" id="GO:1990904">
    <property type="term" value="C:ribonucleoprotein complex"/>
    <property type="evidence" value="ECO:0007669"/>
    <property type="project" value="UniProtKB-KW"/>
</dbReference>
<gene>
    <name evidence="5" type="primary">rps8e</name>
    <name evidence="7" type="ORF">K8N75_06260</name>
</gene>
<dbReference type="InterPro" id="IPR020919">
    <property type="entry name" value="Ribosomal_protein_eS8_arc"/>
</dbReference>
<evidence type="ECO:0000256" key="1">
    <source>
        <dbReference type="ARBA" id="ARBA00005257"/>
    </source>
</evidence>
<dbReference type="AlphaFoldDB" id="A0A8T5UWU8"/>
<dbReference type="RefSeq" id="WP_223791241.1">
    <property type="nucleotide sequence ID" value="NZ_JAIOUQ010000007.1"/>
</dbReference>
<comment type="caution">
    <text evidence="7">The sequence shown here is derived from an EMBL/GenBank/DDBJ whole genome shotgun (WGS) entry which is preliminary data.</text>
</comment>
<feature type="region of interest" description="Disordered" evidence="6">
    <location>
        <begin position="1"/>
        <end position="34"/>
    </location>
</feature>
<dbReference type="EMBL" id="JAIOUQ010000007">
    <property type="protein sequence ID" value="MBZ2165640.1"/>
    <property type="molecule type" value="Genomic_DNA"/>
</dbReference>
<keyword evidence="2 5" id="KW-0689">Ribosomal protein</keyword>
<dbReference type="InterPro" id="IPR001047">
    <property type="entry name" value="Ribosomal_eS8"/>
</dbReference>
<dbReference type="Proteomes" id="UP000825933">
    <property type="component" value="Unassembled WGS sequence"/>
</dbReference>
<dbReference type="NCBIfam" id="TIGR00307">
    <property type="entry name" value="eS8"/>
    <property type="match status" value="1"/>
</dbReference>
<evidence type="ECO:0000256" key="6">
    <source>
        <dbReference type="SAM" id="MobiDB-lite"/>
    </source>
</evidence>
<comment type="subunit">
    <text evidence="5">Part of the 30S ribosomal subunit.</text>
</comment>
<evidence type="ECO:0000256" key="5">
    <source>
        <dbReference type="HAMAP-Rule" id="MF_00029"/>
    </source>
</evidence>
<keyword evidence="3 5" id="KW-0687">Ribonucleoprotein</keyword>
<dbReference type="GO" id="GO:0005840">
    <property type="term" value="C:ribosome"/>
    <property type="evidence" value="ECO:0007669"/>
    <property type="project" value="UniProtKB-KW"/>
</dbReference>
<evidence type="ECO:0000256" key="3">
    <source>
        <dbReference type="ARBA" id="ARBA00023274"/>
    </source>
</evidence>
<sequence>MAIWQGKSLRKPSGARAKTNRNKRNMEFGRDPADTKIGDRKIKIIRTKGGNEKVRLANDKNINVVDPKTNKVQVAEIMTVVENTANTHFVRRNIITKGAVVDTNLGKVKVTSRPGQHGMINGVLVE</sequence>
<evidence type="ECO:0000256" key="2">
    <source>
        <dbReference type="ARBA" id="ARBA00022980"/>
    </source>
</evidence>
<evidence type="ECO:0000256" key="4">
    <source>
        <dbReference type="ARBA" id="ARBA00035277"/>
    </source>
</evidence>
<accession>A0A8T5UWU8</accession>
<dbReference type="CDD" id="cd11382">
    <property type="entry name" value="Ribosomal_S8e"/>
    <property type="match status" value="1"/>
</dbReference>
<dbReference type="InterPro" id="IPR022309">
    <property type="entry name" value="Ribosomal_Se8/biogenesis_NSA2"/>
</dbReference>
<organism evidence="7 8">
    <name type="scientific">Methanobacterium spitsbergense</name>
    <dbReference type="NCBI Taxonomy" id="2874285"/>
    <lineage>
        <taxon>Archaea</taxon>
        <taxon>Methanobacteriati</taxon>
        <taxon>Methanobacteriota</taxon>
        <taxon>Methanomada group</taxon>
        <taxon>Methanobacteria</taxon>
        <taxon>Methanobacteriales</taxon>
        <taxon>Methanobacteriaceae</taxon>
        <taxon>Methanobacterium</taxon>
    </lineage>
</organism>
<name>A0A8T5UWU8_9EURY</name>
<dbReference type="GO" id="GO:0003735">
    <property type="term" value="F:structural constituent of ribosome"/>
    <property type="evidence" value="ECO:0007669"/>
    <property type="project" value="InterPro"/>
</dbReference>
<proteinExistence type="inferred from homology"/>
<dbReference type="Pfam" id="PF01201">
    <property type="entry name" value="Ribosomal_S8e"/>
    <property type="match status" value="1"/>
</dbReference>